<organism evidence="1">
    <name type="scientific">viral metagenome</name>
    <dbReference type="NCBI Taxonomy" id="1070528"/>
    <lineage>
        <taxon>unclassified sequences</taxon>
        <taxon>metagenomes</taxon>
        <taxon>organismal metagenomes</taxon>
    </lineage>
</organism>
<dbReference type="AlphaFoldDB" id="A0A6C0DT18"/>
<protein>
    <submittedName>
        <fullName evidence="1">Uncharacterized protein</fullName>
    </submittedName>
</protein>
<name>A0A6C0DT18_9ZZZZ</name>
<evidence type="ECO:0000313" key="1">
    <source>
        <dbReference type="EMBL" id="QHT19957.1"/>
    </source>
</evidence>
<accession>A0A6C0DT18</accession>
<sequence>MPRQMKKEKGQRKVGETLYTLNTFKLLSRLHYKI</sequence>
<proteinExistence type="predicted"/>
<reference evidence="1" key="1">
    <citation type="journal article" date="2020" name="Nature">
        <title>Giant virus diversity and host interactions through global metagenomics.</title>
        <authorList>
            <person name="Schulz F."/>
            <person name="Roux S."/>
            <person name="Paez-Espino D."/>
            <person name="Jungbluth S."/>
            <person name="Walsh D.A."/>
            <person name="Denef V.J."/>
            <person name="McMahon K.D."/>
            <person name="Konstantinidis K.T."/>
            <person name="Eloe-Fadrosh E.A."/>
            <person name="Kyrpides N.C."/>
            <person name="Woyke T."/>
        </authorList>
    </citation>
    <scope>NUCLEOTIDE SEQUENCE</scope>
    <source>
        <strain evidence="1">GVMAG-M-3300023174-5</strain>
    </source>
</reference>
<dbReference type="EMBL" id="MN739672">
    <property type="protein sequence ID" value="QHT19957.1"/>
    <property type="molecule type" value="Genomic_DNA"/>
</dbReference>